<feature type="domain" description="PAS" evidence="17">
    <location>
        <begin position="232"/>
        <end position="299"/>
    </location>
</feature>
<dbReference type="GO" id="GO:0005524">
    <property type="term" value="F:ATP binding"/>
    <property type="evidence" value="ECO:0007669"/>
    <property type="project" value="UniProtKB-KW"/>
</dbReference>
<protein>
    <recommendedName>
        <fullName evidence="4">histidine kinase</fullName>
        <ecNumber evidence="4">2.7.13.3</ecNumber>
    </recommendedName>
</protein>
<keyword evidence="5" id="KW-1003">Cell membrane</keyword>
<keyword evidence="9" id="KW-0547">Nucleotide-binding</keyword>
<keyword evidence="7" id="KW-0808">Transferase</keyword>
<dbReference type="PRINTS" id="PR00344">
    <property type="entry name" value="BCTRLSENSOR"/>
</dbReference>
<dbReference type="RefSeq" id="WP_010599944.1">
    <property type="nucleotide sequence ID" value="NZ_JAPJUH010000004.1"/>
</dbReference>
<dbReference type="InterPro" id="IPR035965">
    <property type="entry name" value="PAS-like_dom_sf"/>
</dbReference>
<keyword evidence="6" id="KW-0597">Phosphoprotein</keyword>
<feature type="transmembrane region" description="Helical" evidence="15">
    <location>
        <begin position="149"/>
        <end position="169"/>
    </location>
</feature>
<proteinExistence type="predicted"/>
<dbReference type="Pfam" id="PF02518">
    <property type="entry name" value="HATPase_c"/>
    <property type="match status" value="1"/>
</dbReference>
<feature type="domain" description="HAMP" evidence="18">
    <location>
        <begin position="171"/>
        <end position="223"/>
    </location>
</feature>
<evidence type="ECO:0000256" key="13">
    <source>
        <dbReference type="ARBA" id="ARBA00023012"/>
    </source>
</evidence>
<dbReference type="FunFam" id="3.30.565.10:FF:000023">
    <property type="entry name" value="PAS domain-containing sensor histidine kinase"/>
    <property type="match status" value="1"/>
</dbReference>
<evidence type="ECO:0000256" key="2">
    <source>
        <dbReference type="ARBA" id="ARBA00004141"/>
    </source>
</evidence>
<evidence type="ECO:0000256" key="11">
    <source>
        <dbReference type="ARBA" id="ARBA00022840"/>
    </source>
</evidence>
<sequence>MKIKTKLRLGFGFLFIIVLSFGLIALFFLNELSDKSKVILKDNYKSLRYVAAMRNVVDESAFPLSAEKAKIFEQNLKNEGQNITETGEKLAFQKLAVAYETLTNASTNSINENSLKSLRSALQNIEEVNMKAIYDKNEMANTASSRANLYISIAAMVAFLILFTFIVNFPGFVANPLAEFSAAIKQIGRKNYKQRLHFNNHDEFTELADSFNGMVVKLNEWENSNLSKIKSEKSRIEAIIAQMQDAIIGLNEKGEILFLNHLAAKLMNLDEDKIIGQNATELIKKNELLKRIIKPETAEKTLKIYADEKESYFLLENREIIIPNYETPEDKTLFESSKSAGSVYVLKNITQFKELDEAKTNFIATVSHELKTPLSSIKMSLKLLNDSRVGTMNEEQSQLLTHIKEDSDRLLKITSELLDLSQVETGNLKLTFAITKPEDIVNYAVDAVKFQAEQKSIKLELNCDQNLPKVNADIQKTAWVMVNFLSNALRYSSEKSSVKIDVFQKDKFIQFSVRDFGKGIDEKYQKRLFERYFQVPTDGQNKSGSGLGLAISKDFIEAEEGKIWVESAIGEGSCFSFMLPINQA</sequence>
<dbReference type="SUPFAM" id="SSF55785">
    <property type="entry name" value="PYP-like sensor domain (PAS domain)"/>
    <property type="match status" value="1"/>
</dbReference>
<evidence type="ECO:0000259" key="16">
    <source>
        <dbReference type="PROSITE" id="PS50109"/>
    </source>
</evidence>
<evidence type="ECO:0000256" key="15">
    <source>
        <dbReference type="SAM" id="Phobius"/>
    </source>
</evidence>
<evidence type="ECO:0000313" key="20">
    <source>
        <dbReference type="Proteomes" id="UP001142592"/>
    </source>
</evidence>
<accession>A0A9X3DE99</accession>
<dbReference type="Pfam" id="PF00512">
    <property type="entry name" value="HisKA"/>
    <property type="match status" value="1"/>
</dbReference>
<dbReference type="PROSITE" id="PS50885">
    <property type="entry name" value="HAMP"/>
    <property type="match status" value="1"/>
</dbReference>
<dbReference type="CDD" id="cd00082">
    <property type="entry name" value="HisKA"/>
    <property type="match status" value="1"/>
</dbReference>
<dbReference type="InterPro" id="IPR005467">
    <property type="entry name" value="His_kinase_dom"/>
</dbReference>
<dbReference type="SMART" id="SM00388">
    <property type="entry name" value="HisKA"/>
    <property type="match status" value="1"/>
</dbReference>
<keyword evidence="13" id="KW-0902">Two-component regulatory system</keyword>
<dbReference type="SMART" id="SM00091">
    <property type="entry name" value="PAS"/>
    <property type="match status" value="1"/>
</dbReference>
<dbReference type="PANTHER" id="PTHR42878:SF7">
    <property type="entry name" value="SENSOR HISTIDINE KINASE GLRK"/>
    <property type="match status" value="1"/>
</dbReference>
<dbReference type="EMBL" id="JAPJUH010000004">
    <property type="protein sequence ID" value="MCX3266057.1"/>
    <property type="molecule type" value="Genomic_DNA"/>
</dbReference>
<dbReference type="GO" id="GO:0030295">
    <property type="term" value="F:protein kinase activator activity"/>
    <property type="evidence" value="ECO:0007669"/>
    <property type="project" value="TreeGrafter"/>
</dbReference>
<dbReference type="GO" id="GO:0007234">
    <property type="term" value="P:osmosensory signaling via phosphorelay pathway"/>
    <property type="evidence" value="ECO:0007669"/>
    <property type="project" value="TreeGrafter"/>
</dbReference>
<evidence type="ECO:0000256" key="5">
    <source>
        <dbReference type="ARBA" id="ARBA00022475"/>
    </source>
</evidence>
<evidence type="ECO:0000256" key="6">
    <source>
        <dbReference type="ARBA" id="ARBA00022553"/>
    </source>
</evidence>
<dbReference type="SMART" id="SM00304">
    <property type="entry name" value="HAMP"/>
    <property type="match status" value="1"/>
</dbReference>
<dbReference type="Gene3D" id="3.30.565.10">
    <property type="entry name" value="Histidine kinase-like ATPase, C-terminal domain"/>
    <property type="match status" value="1"/>
</dbReference>
<keyword evidence="11 19" id="KW-0067">ATP-binding</keyword>
<evidence type="ECO:0000256" key="4">
    <source>
        <dbReference type="ARBA" id="ARBA00012438"/>
    </source>
</evidence>
<keyword evidence="10" id="KW-0418">Kinase</keyword>
<dbReference type="Gene3D" id="1.10.287.130">
    <property type="match status" value="1"/>
</dbReference>
<keyword evidence="12 15" id="KW-1133">Transmembrane helix</keyword>
<name>A0A9X3DE99_9SPHI</name>
<feature type="transmembrane region" description="Helical" evidence="15">
    <location>
        <begin position="12"/>
        <end position="29"/>
    </location>
</feature>
<evidence type="ECO:0000256" key="9">
    <source>
        <dbReference type="ARBA" id="ARBA00022741"/>
    </source>
</evidence>
<dbReference type="InterPro" id="IPR003660">
    <property type="entry name" value="HAMP_dom"/>
</dbReference>
<dbReference type="SUPFAM" id="SSF158472">
    <property type="entry name" value="HAMP domain-like"/>
    <property type="match status" value="1"/>
</dbReference>
<dbReference type="SMART" id="SM00387">
    <property type="entry name" value="HATPase_c"/>
    <property type="match status" value="1"/>
</dbReference>
<dbReference type="PANTHER" id="PTHR42878">
    <property type="entry name" value="TWO-COMPONENT HISTIDINE KINASE"/>
    <property type="match status" value="1"/>
</dbReference>
<comment type="caution">
    <text evidence="19">The sequence shown here is derived from an EMBL/GenBank/DDBJ whole genome shotgun (WGS) entry which is preliminary data.</text>
</comment>
<dbReference type="GO" id="GO:0000156">
    <property type="term" value="F:phosphorelay response regulator activity"/>
    <property type="evidence" value="ECO:0007669"/>
    <property type="project" value="TreeGrafter"/>
</dbReference>
<dbReference type="InterPro" id="IPR036890">
    <property type="entry name" value="HATPase_C_sf"/>
</dbReference>
<dbReference type="Pfam" id="PF00989">
    <property type="entry name" value="PAS"/>
    <property type="match status" value="1"/>
</dbReference>
<dbReference type="InterPro" id="IPR036097">
    <property type="entry name" value="HisK_dim/P_sf"/>
</dbReference>
<dbReference type="InterPro" id="IPR050351">
    <property type="entry name" value="BphY/WalK/GraS-like"/>
</dbReference>
<dbReference type="PROSITE" id="PS50109">
    <property type="entry name" value="HIS_KIN"/>
    <property type="match status" value="1"/>
</dbReference>
<comment type="catalytic activity">
    <reaction evidence="1">
        <text>ATP + protein L-histidine = ADP + protein N-phospho-L-histidine.</text>
        <dbReference type="EC" id="2.7.13.3"/>
    </reaction>
</comment>
<dbReference type="EC" id="2.7.13.3" evidence="4"/>
<evidence type="ECO:0000256" key="12">
    <source>
        <dbReference type="ARBA" id="ARBA00022989"/>
    </source>
</evidence>
<feature type="domain" description="Histidine kinase" evidence="16">
    <location>
        <begin position="365"/>
        <end position="583"/>
    </location>
</feature>
<evidence type="ECO:0000259" key="17">
    <source>
        <dbReference type="PROSITE" id="PS50112"/>
    </source>
</evidence>
<dbReference type="Pfam" id="PF00672">
    <property type="entry name" value="HAMP"/>
    <property type="match status" value="1"/>
</dbReference>
<reference evidence="19" key="1">
    <citation type="submission" date="2022-11" db="EMBL/GenBank/DDBJ databases">
        <authorList>
            <person name="Graham C."/>
            <person name="Newman J.D."/>
        </authorList>
    </citation>
    <scope>NUCLEOTIDE SEQUENCE</scope>
    <source>
        <strain evidence="19">DSM 19486</strain>
    </source>
</reference>
<evidence type="ECO:0000256" key="3">
    <source>
        <dbReference type="ARBA" id="ARBA00004236"/>
    </source>
</evidence>
<keyword evidence="14 15" id="KW-0472">Membrane</keyword>
<evidence type="ECO:0000256" key="7">
    <source>
        <dbReference type="ARBA" id="ARBA00022679"/>
    </source>
</evidence>
<dbReference type="PROSITE" id="PS50112">
    <property type="entry name" value="PAS"/>
    <property type="match status" value="1"/>
</dbReference>
<evidence type="ECO:0000256" key="10">
    <source>
        <dbReference type="ARBA" id="ARBA00022777"/>
    </source>
</evidence>
<dbReference type="InterPro" id="IPR004358">
    <property type="entry name" value="Sig_transdc_His_kin-like_C"/>
</dbReference>
<dbReference type="Gene3D" id="6.10.340.10">
    <property type="match status" value="1"/>
</dbReference>
<organism evidence="19 20">
    <name type="scientific">Pedobacter agri</name>
    <dbReference type="NCBI Taxonomy" id="454586"/>
    <lineage>
        <taxon>Bacteria</taxon>
        <taxon>Pseudomonadati</taxon>
        <taxon>Bacteroidota</taxon>
        <taxon>Sphingobacteriia</taxon>
        <taxon>Sphingobacteriales</taxon>
        <taxon>Sphingobacteriaceae</taxon>
        <taxon>Pedobacter</taxon>
    </lineage>
</organism>
<dbReference type="InterPro" id="IPR000014">
    <property type="entry name" value="PAS"/>
</dbReference>
<keyword evidence="8 15" id="KW-0812">Transmembrane</keyword>
<dbReference type="Gene3D" id="3.30.450.20">
    <property type="entry name" value="PAS domain"/>
    <property type="match status" value="1"/>
</dbReference>
<dbReference type="GO" id="GO:0006355">
    <property type="term" value="P:regulation of DNA-templated transcription"/>
    <property type="evidence" value="ECO:0007669"/>
    <property type="project" value="InterPro"/>
</dbReference>
<dbReference type="GO" id="GO:0000155">
    <property type="term" value="F:phosphorelay sensor kinase activity"/>
    <property type="evidence" value="ECO:0007669"/>
    <property type="project" value="InterPro"/>
</dbReference>
<evidence type="ECO:0000313" key="19">
    <source>
        <dbReference type="EMBL" id="MCX3266057.1"/>
    </source>
</evidence>
<dbReference type="InterPro" id="IPR003661">
    <property type="entry name" value="HisK_dim/P_dom"/>
</dbReference>
<dbReference type="CDD" id="cd00130">
    <property type="entry name" value="PAS"/>
    <property type="match status" value="1"/>
</dbReference>
<dbReference type="SUPFAM" id="SSF55874">
    <property type="entry name" value="ATPase domain of HSP90 chaperone/DNA topoisomerase II/histidine kinase"/>
    <property type="match status" value="1"/>
</dbReference>
<evidence type="ECO:0000259" key="18">
    <source>
        <dbReference type="PROSITE" id="PS50885"/>
    </source>
</evidence>
<dbReference type="NCBIfam" id="TIGR00229">
    <property type="entry name" value="sensory_box"/>
    <property type="match status" value="1"/>
</dbReference>
<keyword evidence="20" id="KW-1185">Reference proteome</keyword>
<dbReference type="SUPFAM" id="SSF47384">
    <property type="entry name" value="Homodimeric domain of signal transducing histidine kinase"/>
    <property type="match status" value="1"/>
</dbReference>
<evidence type="ECO:0000256" key="1">
    <source>
        <dbReference type="ARBA" id="ARBA00000085"/>
    </source>
</evidence>
<dbReference type="InterPro" id="IPR003594">
    <property type="entry name" value="HATPase_dom"/>
</dbReference>
<dbReference type="Proteomes" id="UP001142592">
    <property type="component" value="Unassembled WGS sequence"/>
</dbReference>
<dbReference type="GO" id="GO:0005886">
    <property type="term" value="C:plasma membrane"/>
    <property type="evidence" value="ECO:0007669"/>
    <property type="project" value="UniProtKB-SubCell"/>
</dbReference>
<evidence type="ECO:0000256" key="14">
    <source>
        <dbReference type="ARBA" id="ARBA00023136"/>
    </source>
</evidence>
<dbReference type="AlphaFoldDB" id="A0A9X3DE99"/>
<evidence type="ECO:0000256" key="8">
    <source>
        <dbReference type="ARBA" id="ARBA00022692"/>
    </source>
</evidence>
<dbReference type="InterPro" id="IPR013767">
    <property type="entry name" value="PAS_fold"/>
</dbReference>
<comment type="subcellular location">
    <subcellularLocation>
        <location evidence="3">Cell membrane</location>
    </subcellularLocation>
    <subcellularLocation>
        <location evidence="2">Membrane</location>
        <topology evidence="2">Multi-pass membrane protein</topology>
    </subcellularLocation>
</comment>
<dbReference type="CDD" id="cd06225">
    <property type="entry name" value="HAMP"/>
    <property type="match status" value="1"/>
</dbReference>
<gene>
    <name evidence="19" type="ORF">OQZ29_14965</name>
</gene>